<sequence>MSLTSRRSRPLVAGCRKCQRRNRLRSDAHVPRYTYASAGGLNHRMLLLRSDTVEQGANVTAHFRSSDAKLQPLAEAYGPSRIRLAGADLTSEEAVVSLFNAASLETSFGPVEVVIINHATSASGWTAVKDISLKQWESTMNDNLTSSFLVAREYLRELQQGVAPGKVLGTNRFGQRASIVLVGSTAGKYGEAGNADYAASKSAIMYGFMLSLKNEIVSIAPRGRVNCIAPGWTRTPMAVEPLKDPLTVYRALATTPLKKVAEPEDIANQIAVIASSKLSGHVTGQVVMVEGGMEGRLQNMPKDLDLPGNIE</sequence>
<comment type="caution">
    <text evidence="3">The sequence shown here is derived from an EMBL/GenBank/DDBJ whole genome shotgun (WGS) entry which is preliminary data.</text>
</comment>
<proteinExistence type="inferred from homology"/>
<gene>
    <name evidence="3" type="ORF">EVG20_g2290</name>
</gene>
<dbReference type="OrthoDB" id="10253736at2759"/>
<evidence type="ECO:0000313" key="3">
    <source>
        <dbReference type="EMBL" id="TFY70713.1"/>
    </source>
</evidence>
<dbReference type="AlphaFoldDB" id="A0A4Y9ZA55"/>
<dbReference type="Proteomes" id="UP000298327">
    <property type="component" value="Unassembled WGS sequence"/>
</dbReference>
<dbReference type="PRINTS" id="PR00081">
    <property type="entry name" value="GDHRDH"/>
</dbReference>
<name>A0A4Y9ZA55_9AGAM</name>
<evidence type="ECO:0008006" key="5">
    <source>
        <dbReference type="Google" id="ProtNLM"/>
    </source>
</evidence>
<dbReference type="PANTHER" id="PTHR24321:SF8">
    <property type="entry name" value="ESTRADIOL 17-BETA-DEHYDROGENASE 8-RELATED"/>
    <property type="match status" value="1"/>
</dbReference>
<dbReference type="PANTHER" id="PTHR24321">
    <property type="entry name" value="DEHYDROGENASES, SHORT CHAIN"/>
    <property type="match status" value="1"/>
</dbReference>
<evidence type="ECO:0000256" key="1">
    <source>
        <dbReference type="ARBA" id="ARBA00006484"/>
    </source>
</evidence>
<dbReference type="Gene3D" id="3.40.50.720">
    <property type="entry name" value="NAD(P)-binding Rossmann-like Domain"/>
    <property type="match status" value="1"/>
</dbReference>
<reference evidence="3 4" key="1">
    <citation type="submission" date="2019-02" db="EMBL/GenBank/DDBJ databases">
        <title>Genome sequencing of the rare red list fungi Dentipellis fragilis.</title>
        <authorList>
            <person name="Buettner E."/>
            <person name="Kellner H."/>
        </authorList>
    </citation>
    <scope>NUCLEOTIDE SEQUENCE [LARGE SCALE GENOMIC DNA]</scope>
    <source>
        <strain evidence="3 4">DSM 105465</strain>
    </source>
</reference>
<dbReference type="STRING" id="205917.A0A4Y9ZA55"/>
<dbReference type="SUPFAM" id="SSF51735">
    <property type="entry name" value="NAD(P)-binding Rossmann-fold domains"/>
    <property type="match status" value="1"/>
</dbReference>
<evidence type="ECO:0000256" key="2">
    <source>
        <dbReference type="ARBA" id="ARBA00023002"/>
    </source>
</evidence>
<organism evidence="3 4">
    <name type="scientific">Dentipellis fragilis</name>
    <dbReference type="NCBI Taxonomy" id="205917"/>
    <lineage>
        <taxon>Eukaryota</taxon>
        <taxon>Fungi</taxon>
        <taxon>Dikarya</taxon>
        <taxon>Basidiomycota</taxon>
        <taxon>Agaricomycotina</taxon>
        <taxon>Agaricomycetes</taxon>
        <taxon>Russulales</taxon>
        <taxon>Hericiaceae</taxon>
        <taxon>Dentipellis</taxon>
    </lineage>
</organism>
<dbReference type="Pfam" id="PF13561">
    <property type="entry name" value="adh_short_C2"/>
    <property type="match status" value="1"/>
</dbReference>
<dbReference type="InterPro" id="IPR002347">
    <property type="entry name" value="SDR_fam"/>
</dbReference>
<dbReference type="EMBL" id="SEOQ01000086">
    <property type="protein sequence ID" value="TFY70713.1"/>
    <property type="molecule type" value="Genomic_DNA"/>
</dbReference>
<accession>A0A4Y9ZA55</accession>
<evidence type="ECO:0000313" key="4">
    <source>
        <dbReference type="Proteomes" id="UP000298327"/>
    </source>
</evidence>
<protein>
    <recommendedName>
        <fullName evidence="5">NAD(P)-binding protein</fullName>
    </recommendedName>
</protein>
<dbReference type="InterPro" id="IPR036291">
    <property type="entry name" value="NAD(P)-bd_dom_sf"/>
</dbReference>
<keyword evidence="2" id="KW-0560">Oxidoreductase</keyword>
<keyword evidence="4" id="KW-1185">Reference proteome</keyword>
<dbReference type="GO" id="GO:0016491">
    <property type="term" value="F:oxidoreductase activity"/>
    <property type="evidence" value="ECO:0007669"/>
    <property type="project" value="UniProtKB-KW"/>
</dbReference>
<comment type="similarity">
    <text evidence="1">Belongs to the short-chain dehydrogenases/reductases (SDR) family.</text>
</comment>